<evidence type="ECO:0000313" key="3">
    <source>
        <dbReference type="EMBL" id="CAF4052944.1"/>
    </source>
</evidence>
<feature type="region of interest" description="Disordered" evidence="1">
    <location>
        <begin position="1"/>
        <end position="26"/>
    </location>
</feature>
<sequence length="809" mass="92663">MLNSQISYKPRSNRQQQQRRHQKQASSHILNNIDYYSILSDNDSIPDIENEYSIGAEENTTCTQDDICYSHDSNSYTITYKPDDDDFYWNENLTDSSSDSSSPLYENSYVSVKTAATTIMSMAIELNFPKSAVERILKVFKLFLPTPNLLPTTYSAIIKTIDVMPTSSSKFYCNSCFELCAIRTGKKFCGNDQCKLLNQSLRNRDISEVVTLDIKKQLKSIITRNISLIGKTELMQPFDINAGAQYKASTTLPIQLNNTYNNSICPITLNVHTDGAPLVRTTKSALWPCLASIVELPPQVREKQANILVLCLWTSCIKPDVNIFMNDCIQQLLELSVPSSLIVNNLQFSITVKTQLFVSDLPAKALFWKTINYNGYNACSNCFTEGVYQNRQVLYPYNKNSYRQRTHAEFLATAQEVDNRISSGRKGSSIDGIKGTSPLLQIFEYPKQIILDYMHLCCLGHMPTLIHRWLTMLNTGALAEINSNLVSQRFPHNISVNFNYPLNSCSDWKAKHFRIFLLSIGLPYMLVHLPPIVVSHFALYSMFVKLLHCPKSYNEIDLADKIIHYYCRTAPHIYGETIELFSLHSHLHLPQQVLTHGGLCFTSAFCFESSIRYLKKKAHGTRNLGTQIADWINIETIVTRPPFELSKSTGVNSININNCIFDKYRNDFLNILRTFIQNENDIVLFLRFKDVFVTYHTVLYDLPFSCCSYIISYKSTDSSIKYGQVIIFLKYHDGYYAYIQEYKATEKNISDYVSVPAELKSKLDEIFPLRSLSKSYTFVPIVNICHKCIQVKFHDCVFLSEVRVDYEHD</sequence>
<evidence type="ECO:0000256" key="1">
    <source>
        <dbReference type="SAM" id="MobiDB-lite"/>
    </source>
</evidence>
<evidence type="ECO:0000313" key="2">
    <source>
        <dbReference type="EMBL" id="CAF2089473.1"/>
    </source>
</evidence>
<dbReference type="PANTHER" id="PTHR33053">
    <property type="entry name" value="PROTEIN, PUTATIVE-RELATED"/>
    <property type="match status" value="1"/>
</dbReference>
<evidence type="ECO:0000313" key="4">
    <source>
        <dbReference type="Proteomes" id="UP000663842"/>
    </source>
</evidence>
<protein>
    <recommendedName>
        <fullName evidence="5">Transposase domain-containing protein</fullName>
    </recommendedName>
</protein>
<gene>
    <name evidence="3" type="ORF">UXM345_LOCUS19346</name>
    <name evidence="2" type="ORF">XDN619_LOCUS16314</name>
</gene>
<accession>A0A819S8W6</accession>
<dbReference type="Proteomes" id="UP000663842">
    <property type="component" value="Unassembled WGS sequence"/>
</dbReference>
<dbReference type="EMBL" id="CAJNRG010006877">
    <property type="protein sequence ID" value="CAF2089473.1"/>
    <property type="molecule type" value="Genomic_DNA"/>
</dbReference>
<proteinExistence type="predicted"/>
<evidence type="ECO:0008006" key="5">
    <source>
        <dbReference type="Google" id="ProtNLM"/>
    </source>
</evidence>
<organism evidence="3 4">
    <name type="scientific">Rotaria magnacalcarata</name>
    <dbReference type="NCBI Taxonomy" id="392030"/>
    <lineage>
        <taxon>Eukaryota</taxon>
        <taxon>Metazoa</taxon>
        <taxon>Spiralia</taxon>
        <taxon>Gnathifera</taxon>
        <taxon>Rotifera</taxon>
        <taxon>Eurotatoria</taxon>
        <taxon>Bdelloidea</taxon>
        <taxon>Philodinida</taxon>
        <taxon>Philodinidae</taxon>
        <taxon>Rotaria</taxon>
    </lineage>
</organism>
<comment type="caution">
    <text evidence="3">The sequence shown here is derived from an EMBL/GenBank/DDBJ whole genome shotgun (WGS) entry which is preliminary data.</text>
</comment>
<dbReference type="EMBL" id="CAJOBF010002730">
    <property type="protein sequence ID" value="CAF4052944.1"/>
    <property type="molecule type" value="Genomic_DNA"/>
</dbReference>
<dbReference type="AlphaFoldDB" id="A0A819S8W6"/>
<name>A0A819S8W6_9BILA</name>
<reference evidence="3" key="1">
    <citation type="submission" date="2021-02" db="EMBL/GenBank/DDBJ databases">
        <authorList>
            <person name="Nowell W R."/>
        </authorList>
    </citation>
    <scope>NUCLEOTIDE SEQUENCE</scope>
</reference>
<dbReference type="Proteomes" id="UP000663887">
    <property type="component" value="Unassembled WGS sequence"/>
</dbReference>